<keyword evidence="3" id="KW-0812">Transmembrane</keyword>
<proteinExistence type="predicted"/>
<feature type="coiled-coil region" evidence="1">
    <location>
        <begin position="188"/>
        <end position="264"/>
    </location>
</feature>
<evidence type="ECO:0000313" key="4">
    <source>
        <dbReference type="EMBL" id="ROP21314.1"/>
    </source>
</evidence>
<gene>
    <name evidence="4" type="ORF">EDD30_7715</name>
</gene>
<feature type="region of interest" description="Disordered" evidence="2">
    <location>
        <begin position="440"/>
        <end position="491"/>
    </location>
</feature>
<evidence type="ECO:0000256" key="3">
    <source>
        <dbReference type="SAM" id="Phobius"/>
    </source>
</evidence>
<dbReference type="EMBL" id="RJKL01000002">
    <property type="protein sequence ID" value="ROP21314.1"/>
    <property type="molecule type" value="Genomic_DNA"/>
</dbReference>
<dbReference type="Gene3D" id="1.10.287.1490">
    <property type="match status" value="1"/>
</dbReference>
<feature type="compositionally biased region" description="Low complexity" evidence="2">
    <location>
        <begin position="1"/>
        <end position="15"/>
    </location>
</feature>
<comment type="caution">
    <text evidence="4">The sequence shown here is derived from an EMBL/GenBank/DDBJ whole genome shotgun (WGS) entry which is preliminary data.</text>
</comment>
<keyword evidence="3" id="KW-1133">Transmembrane helix</keyword>
<evidence type="ECO:0000256" key="2">
    <source>
        <dbReference type="SAM" id="MobiDB-lite"/>
    </source>
</evidence>
<keyword evidence="1" id="KW-0175">Coiled coil</keyword>
<dbReference type="AlphaFoldDB" id="A0A3N1FTQ5"/>
<dbReference type="Proteomes" id="UP000271683">
    <property type="component" value="Unassembled WGS sequence"/>
</dbReference>
<name>A0A3N1FTQ5_9ACTN</name>
<feature type="region of interest" description="Disordered" evidence="2">
    <location>
        <begin position="665"/>
        <end position="701"/>
    </location>
</feature>
<feature type="transmembrane region" description="Helical" evidence="3">
    <location>
        <begin position="564"/>
        <end position="586"/>
    </location>
</feature>
<feature type="transmembrane region" description="Helical" evidence="3">
    <location>
        <begin position="531"/>
        <end position="552"/>
    </location>
</feature>
<feature type="compositionally biased region" description="Low complexity" evidence="2">
    <location>
        <begin position="462"/>
        <end position="481"/>
    </location>
</feature>
<protein>
    <submittedName>
        <fullName evidence="4">Uncharacterized protein</fullName>
    </submittedName>
</protein>
<accession>A0A3N1FTQ5</accession>
<feature type="region of interest" description="Disordered" evidence="2">
    <location>
        <begin position="1"/>
        <end position="22"/>
    </location>
</feature>
<organism evidence="4 5">
    <name type="scientific">Couchioplanes caeruleus</name>
    <dbReference type="NCBI Taxonomy" id="56438"/>
    <lineage>
        <taxon>Bacteria</taxon>
        <taxon>Bacillati</taxon>
        <taxon>Actinomycetota</taxon>
        <taxon>Actinomycetes</taxon>
        <taxon>Micromonosporales</taxon>
        <taxon>Micromonosporaceae</taxon>
        <taxon>Couchioplanes</taxon>
    </lineage>
</organism>
<keyword evidence="3" id="KW-0472">Membrane</keyword>
<sequence length="701" mass="74852">MAGDKGSTAVAARSGARGRRRTREQMAAAGVTEAGIAVVEAVADLIDGRWQTRQALLDALGAEARQAGLDRRRLSKELGGKDKPKGPEWHITVMIARRCVDDPGEWDRTLARLAGLWCAARGVQRPPGYDGPITSPGGPGRGNEGATAMRQALDTVQQALNDKVNSLEKARLLLEGAYRKLAEQQAFIDQQQSKIRSLVDRLDATKGQSEAWAKEVQALSAQIDTLTAQALGRDAEIAQVYKRHQGAELQLAILERENTRLSQEVMSRSAREIQLCAELEEARRALAVHALHRHDNLRERCARLAAQMERFTDPQAPVFHAERHDWFRLSIDTGACVCRRALAAYLLVHQEHCGRSVAQIAADLEVPHTQMEQLLTGQALPGQWQMGALVRALGAESSHAWQLYNDVAGCCPPAPVPDTDANDPSGIDLYESIVSRYNSDSGARADHGQPPSTAAVAESLGDTATARTARDTAANSTASRSPTTGDTTVAIPGDLPMLVRRDRATAVYRAGSHAGSATATPHRHAISLCRVLDWAGSGAVILAGGVPMLAVLVGAGPETDLTSWYVVAAAVCLACASLALVIHVVLRRHRRRYRARHSPGACAPLAEPAEPATARVVAPGASHDYYPYPYRPVDPVGLGAAEGGDEPTLLSLPVEPIEADLRARGQQMAQALAGRQGPGIRRTATPAADQEEGASGDTAGT</sequence>
<evidence type="ECO:0000313" key="5">
    <source>
        <dbReference type="Proteomes" id="UP000271683"/>
    </source>
</evidence>
<evidence type="ECO:0000256" key="1">
    <source>
        <dbReference type="SAM" id="Coils"/>
    </source>
</evidence>
<reference evidence="4 5" key="1">
    <citation type="submission" date="2018-11" db="EMBL/GenBank/DDBJ databases">
        <title>Sequencing the genomes of 1000 actinobacteria strains.</title>
        <authorList>
            <person name="Klenk H.-P."/>
        </authorList>
    </citation>
    <scope>NUCLEOTIDE SEQUENCE [LARGE SCALE GENOMIC DNA]</scope>
    <source>
        <strain evidence="4 5">DSM 43634</strain>
    </source>
</reference>